<dbReference type="Proteomes" id="UP001519363">
    <property type="component" value="Unassembled WGS sequence"/>
</dbReference>
<keyword evidence="1" id="KW-1133">Transmembrane helix</keyword>
<reference evidence="2 3" key="1">
    <citation type="submission" date="2021-03" db="EMBL/GenBank/DDBJ databases">
        <title>Sequencing the genomes of 1000 actinobacteria strains.</title>
        <authorList>
            <person name="Klenk H.-P."/>
        </authorList>
    </citation>
    <scope>NUCLEOTIDE SEQUENCE [LARGE SCALE GENOMIC DNA]</scope>
    <source>
        <strain evidence="2 3">DSM 44580</strain>
    </source>
</reference>
<evidence type="ECO:0000313" key="2">
    <source>
        <dbReference type="EMBL" id="MBP2474697.1"/>
    </source>
</evidence>
<sequence>MKAYVTWPNIAFGYWLLALFGGGAVVLLADPVRVPPAVLVLLLVAAPVLGVVETWASGRGSDVSGPRRAGLAVLLVAVVLAVLYPVHLLARGLPDLPVPGWAGYALLGTAAVTAVFVLRERHR</sequence>
<proteinExistence type="predicted"/>
<dbReference type="RefSeq" id="WP_143342530.1">
    <property type="nucleotide sequence ID" value="NZ_JAGIOO010000001.1"/>
</dbReference>
<name>A0ABS5ADN8_9PSEU</name>
<evidence type="ECO:0000256" key="1">
    <source>
        <dbReference type="SAM" id="Phobius"/>
    </source>
</evidence>
<feature type="transmembrane region" description="Helical" evidence="1">
    <location>
        <begin position="12"/>
        <end position="29"/>
    </location>
</feature>
<protein>
    <submittedName>
        <fullName evidence="2">Uncharacterized protein</fullName>
    </submittedName>
</protein>
<accession>A0ABS5ADN8</accession>
<keyword evidence="1" id="KW-0812">Transmembrane</keyword>
<feature type="transmembrane region" description="Helical" evidence="1">
    <location>
        <begin position="101"/>
        <end position="118"/>
    </location>
</feature>
<evidence type="ECO:0000313" key="3">
    <source>
        <dbReference type="Proteomes" id="UP001519363"/>
    </source>
</evidence>
<feature type="transmembrane region" description="Helical" evidence="1">
    <location>
        <begin position="69"/>
        <end position="89"/>
    </location>
</feature>
<dbReference type="EMBL" id="JAGIOO010000001">
    <property type="protein sequence ID" value="MBP2474697.1"/>
    <property type="molecule type" value="Genomic_DNA"/>
</dbReference>
<feature type="transmembrane region" description="Helical" evidence="1">
    <location>
        <begin position="35"/>
        <end position="57"/>
    </location>
</feature>
<comment type="caution">
    <text evidence="2">The sequence shown here is derived from an EMBL/GenBank/DDBJ whole genome shotgun (WGS) entry which is preliminary data.</text>
</comment>
<gene>
    <name evidence="2" type="ORF">JOF53_003569</name>
</gene>
<organism evidence="2 3">
    <name type="scientific">Crossiella equi</name>
    <dbReference type="NCBI Taxonomy" id="130796"/>
    <lineage>
        <taxon>Bacteria</taxon>
        <taxon>Bacillati</taxon>
        <taxon>Actinomycetota</taxon>
        <taxon>Actinomycetes</taxon>
        <taxon>Pseudonocardiales</taxon>
        <taxon>Pseudonocardiaceae</taxon>
        <taxon>Crossiella</taxon>
    </lineage>
</organism>
<keyword evidence="1" id="KW-0472">Membrane</keyword>
<keyword evidence="3" id="KW-1185">Reference proteome</keyword>